<dbReference type="RefSeq" id="WP_109623186.1">
    <property type="nucleotide sequence ID" value="NZ_PPEI02000005.1"/>
</dbReference>
<sequence>MQHREIEFKAINANYYNLQTGGIIEWSYGYYAFMRMPGTIDNGLKGNHRIFSVDEEGFPIRSSIVIPETICQFTGLKDKNKVKIFESDIISDGIENYEVKYIWSSFKILKGRYYVDFVEDLKNMQVIGNWFETPELLK</sequence>
<organism evidence="2 3">
    <name type="scientific">Chryseobacterium oncorhynchi</name>
    <dbReference type="NCBI Taxonomy" id="741074"/>
    <lineage>
        <taxon>Bacteria</taxon>
        <taxon>Pseudomonadati</taxon>
        <taxon>Bacteroidota</taxon>
        <taxon>Flavobacteriia</taxon>
        <taxon>Flavobacteriales</taxon>
        <taxon>Weeksellaceae</taxon>
        <taxon>Chryseobacterium group</taxon>
        <taxon>Chryseobacterium</taxon>
    </lineage>
</organism>
<gene>
    <name evidence="2" type="ORF">C1638_017685</name>
</gene>
<evidence type="ECO:0000313" key="2">
    <source>
        <dbReference type="EMBL" id="PWN62324.1"/>
    </source>
</evidence>
<dbReference type="Gene3D" id="2.30.30.290">
    <property type="entry name" value="YopX-like domains"/>
    <property type="match status" value="1"/>
</dbReference>
<accession>A0A316WLN2</accession>
<dbReference type="InterPro" id="IPR019096">
    <property type="entry name" value="YopX_protein"/>
</dbReference>
<dbReference type="Proteomes" id="UP000236182">
    <property type="component" value="Unassembled WGS sequence"/>
</dbReference>
<dbReference type="SUPFAM" id="SSF159006">
    <property type="entry name" value="YopX-like"/>
    <property type="match status" value="1"/>
</dbReference>
<evidence type="ECO:0000313" key="3">
    <source>
        <dbReference type="Proteomes" id="UP000236182"/>
    </source>
</evidence>
<dbReference type="InterPro" id="IPR023385">
    <property type="entry name" value="YopX-like_C"/>
</dbReference>
<dbReference type="OrthoDB" id="1809393at2"/>
<name>A0A316WLN2_9FLAO</name>
<comment type="caution">
    <text evidence="2">The sequence shown here is derived from an EMBL/GenBank/DDBJ whole genome shotgun (WGS) entry which is preliminary data.</text>
</comment>
<dbReference type="EMBL" id="PPEI02000005">
    <property type="protein sequence ID" value="PWN62324.1"/>
    <property type="molecule type" value="Genomic_DNA"/>
</dbReference>
<feature type="domain" description="YopX protein" evidence="1">
    <location>
        <begin position="63"/>
        <end position="138"/>
    </location>
</feature>
<proteinExistence type="predicted"/>
<protein>
    <recommendedName>
        <fullName evidence="1">YopX protein domain-containing protein</fullName>
    </recommendedName>
</protein>
<reference evidence="2" key="1">
    <citation type="submission" date="2018-04" db="EMBL/GenBank/DDBJ databases">
        <title>Draft Genome Sequences of Chryseobacterium lactis NCTC11390T isolated from milk, Chryseobacterium oncorhynchi 701B-08T from rainbow trout, and Chryseobacterium viscerum 687B-08T from diseased fish.</title>
        <authorList>
            <person name="Jeong J.-J."/>
            <person name="Lee Y.J."/>
            <person name="Pathiraja D."/>
            <person name="Park B."/>
            <person name="Choi I.-G."/>
            <person name="Kim K.D."/>
        </authorList>
    </citation>
    <scope>NUCLEOTIDE SEQUENCE [LARGE SCALE GENOMIC DNA]</scope>
    <source>
        <strain evidence="2">701B-08</strain>
    </source>
</reference>
<dbReference type="Pfam" id="PF09643">
    <property type="entry name" value="YopX"/>
    <property type="match status" value="1"/>
</dbReference>
<keyword evidence="3" id="KW-1185">Reference proteome</keyword>
<evidence type="ECO:0000259" key="1">
    <source>
        <dbReference type="Pfam" id="PF09643"/>
    </source>
</evidence>
<dbReference type="AlphaFoldDB" id="A0A316WLN2"/>